<dbReference type="PROSITE" id="PS51845">
    <property type="entry name" value="PDEASE_I_2"/>
    <property type="match status" value="1"/>
</dbReference>
<evidence type="ECO:0000256" key="1">
    <source>
        <dbReference type="ARBA" id="ARBA00022723"/>
    </source>
</evidence>
<protein>
    <recommendedName>
        <fullName evidence="3">Phosphodiesterase</fullName>
        <ecNumber evidence="3">3.1.4.-</ecNumber>
    </recommendedName>
</protein>
<dbReference type="PROSITE" id="PS00126">
    <property type="entry name" value="PDEASE_I_1"/>
    <property type="match status" value="1"/>
</dbReference>
<dbReference type="CDD" id="cd00077">
    <property type="entry name" value="HDc"/>
    <property type="match status" value="1"/>
</dbReference>
<feature type="compositionally biased region" description="Low complexity" evidence="4">
    <location>
        <begin position="321"/>
        <end position="336"/>
    </location>
</feature>
<gene>
    <name evidence="7" type="ORF">DUNSADRAFT_2712</name>
</gene>
<dbReference type="EC" id="3.1.4.-" evidence="3"/>
<keyword evidence="5" id="KW-1133">Transmembrane helix</keyword>
<dbReference type="Gene3D" id="1.10.1300.10">
    <property type="entry name" value="3'5'-cyclic nucleotide phosphodiesterase, catalytic domain"/>
    <property type="match status" value="1"/>
</dbReference>
<evidence type="ECO:0000313" key="8">
    <source>
        <dbReference type="Proteomes" id="UP000815325"/>
    </source>
</evidence>
<feature type="compositionally biased region" description="Basic and acidic residues" evidence="4">
    <location>
        <begin position="561"/>
        <end position="611"/>
    </location>
</feature>
<feature type="domain" description="PDEase" evidence="6">
    <location>
        <begin position="591"/>
        <end position="1053"/>
    </location>
</feature>
<feature type="region of interest" description="Disordered" evidence="4">
    <location>
        <begin position="310"/>
        <end position="356"/>
    </location>
</feature>
<dbReference type="PANTHER" id="PTHR11347">
    <property type="entry name" value="CYCLIC NUCLEOTIDE PHOSPHODIESTERASE"/>
    <property type="match status" value="1"/>
</dbReference>
<comment type="similarity">
    <text evidence="3">Belongs to the cyclic nucleotide phosphodiesterase family.</text>
</comment>
<comment type="caution">
    <text evidence="7">The sequence shown here is derived from an EMBL/GenBank/DDBJ whole genome shotgun (WGS) entry which is preliminary data.</text>
</comment>
<keyword evidence="8" id="KW-1185">Reference proteome</keyword>
<dbReference type="Pfam" id="PF00233">
    <property type="entry name" value="PDEase_I"/>
    <property type="match status" value="2"/>
</dbReference>
<reference evidence="7" key="1">
    <citation type="submission" date="2017-08" db="EMBL/GenBank/DDBJ databases">
        <authorList>
            <person name="Polle J.E."/>
            <person name="Barry K."/>
            <person name="Cushman J."/>
            <person name="Schmutz J."/>
            <person name="Tran D."/>
            <person name="Hathwaick L.T."/>
            <person name="Yim W.C."/>
            <person name="Jenkins J."/>
            <person name="Mckie-Krisberg Z.M."/>
            <person name="Prochnik S."/>
            <person name="Lindquist E."/>
            <person name="Dockter R.B."/>
            <person name="Adam C."/>
            <person name="Molina H."/>
            <person name="Bunkerborg J."/>
            <person name="Jin E."/>
            <person name="Buchheim M."/>
            <person name="Magnuson J."/>
        </authorList>
    </citation>
    <scope>NUCLEOTIDE SEQUENCE</scope>
    <source>
        <strain evidence="7">CCAP 19/18</strain>
    </source>
</reference>
<sequence length="1065" mass="116440">MNQCPASVDVLLKRAMLWSQVMRDQLRNKPYGAFLAAVVLAVSLNTLMALAIHTSFSGYVMLILMGISSSFAYALGRKAIPSHTGSKQAIIPCGQEPVVHDGALQRLLHGVMKFKTTMQAIAEGRHVPGGLLLHILDTYLEGKEPEEEELVDQLSRSFHQFSIFYEATQPLDLTGNVKMEADVQEALLSLLGRCALCNSQTKEVSGLDPQGLLHEVTPGLLPFDHSTVGTDKSLGTSCRRSCQDETAGETDEDLPSLPTMLAKLASAGASEYWQTSRYSTEGSLWLQPSLQSALHVLQGSRLPSKKMSATNLGNRTGYGQPGSSSSPALPLLHQAPTSFPSLPLHMEGKEGAASSSSVTPVASNIRMESCATPTVASAGAIDGSRPAINMALSSSCNREDTAVSKSMGSTPLEASNLPKESLDWLKEAVLHAKLRLCSLIAPNMQALPSAASAELRGKIPSSRANPSHAIKHSQSQTYSSHFESAAENSGIWVRSSPACVQGTQVLGEEQEQYFSGKEACGKERSPVNKQDSQGGTLKTAASMPGPIPSPFGLEQLMESQGSKEGKDIGSHEENKPRCVDPDCEKAEQTDQERESQEQRDSELHEAGRVAHPEGPLVLEMEVALENAYSSFSFDAFHLNEVTQGHPLSTLSYFLFHKSGLISSFKLNASKLGRFLQTIEAGYSPLNPYHNAVHATDVLQTLHVILHHGWQNLHQSDPMLHLAGYLAAIVHDFEHGGYTNDFLKNTHSRLAIRYNDTAPLENHHVAAAFDVLFTPGHNFLCNLPIYDYTRLRKAVIDLVLATDMKQHFHFVSLGKGIVQQPRNWRGPTSLQPHNFLSRRRASKRSSCSRILTPQSMSSLVQRASVTGMHGPSSMPDCTDSSHKLVEAETIRKKRSVPEDSIRWSGRSSSDGSSPSSPWKGLVAQISAPPALWEKEGCWVHVAADPEKRLLLLQIALKCADLGHIAEDLDVHIRWVKLLEEEFWRQGDQEKAANLPLSPLFDRTKPGISKSQVGFFDVVALPLLQILVSAMPGALPMLTGAEHNYDHWKHKEQHKQAQQQMQKEEAT</sequence>
<feature type="compositionally biased region" description="Polar residues" evidence="4">
    <location>
        <begin position="527"/>
        <end position="536"/>
    </location>
</feature>
<feature type="region of interest" description="Disordered" evidence="4">
    <location>
        <begin position="895"/>
        <end position="918"/>
    </location>
</feature>
<keyword evidence="5" id="KW-0812">Transmembrane</keyword>
<keyword evidence="1 3" id="KW-0479">Metal-binding</keyword>
<evidence type="ECO:0000259" key="6">
    <source>
        <dbReference type="PROSITE" id="PS51845"/>
    </source>
</evidence>
<evidence type="ECO:0000256" key="4">
    <source>
        <dbReference type="SAM" id="MobiDB-lite"/>
    </source>
</evidence>
<name>A0ABQ7GV79_DUNSA</name>
<dbReference type="InterPro" id="IPR002073">
    <property type="entry name" value="PDEase_catalytic_dom"/>
</dbReference>
<feature type="transmembrane region" description="Helical" evidence="5">
    <location>
        <begin position="31"/>
        <end position="52"/>
    </location>
</feature>
<evidence type="ECO:0000256" key="3">
    <source>
        <dbReference type="RuleBase" id="RU363067"/>
    </source>
</evidence>
<feature type="region of interest" description="Disordered" evidence="4">
    <location>
        <begin position="827"/>
        <end position="846"/>
    </location>
</feature>
<dbReference type="PRINTS" id="PR00387">
    <property type="entry name" value="PDIESTERASE1"/>
</dbReference>
<dbReference type="InterPro" id="IPR023088">
    <property type="entry name" value="PDEase"/>
</dbReference>
<evidence type="ECO:0000256" key="5">
    <source>
        <dbReference type="SAM" id="Phobius"/>
    </source>
</evidence>
<proteinExistence type="inferred from homology"/>
<feature type="compositionally biased region" description="Low complexity" evidence="4">
    <location>
        <begin position="901"/>
        <end position="917"/>
    </location>
</feature>
<keyword evidence="2 3" id="KW-0378">Hydrolase</keyword>
<dbReference type="InterPro" id="IPR036971">
    <property type="entry name" value="PDEase_catalytic_dom_sf"/>
</dbReference>
<dbReference type="Proteomes" id="UP000815325">
    <property type="component" value="Unassembled WGS sequence"/>
</dbReference>
<dbReference type="EMBL" id="MU069575">
    <property type="protein sequence ID" value="KAF5838514.1"/>
    <property type="molecule type" value="Genomic_DNA"/>
</dbReference>
<dbReference type="InterPro" id="IPR023174">
    <property type="entry name" value="PDEase_CS"/>
</dbReference>
<organism evidence="7 8">
    <name type="scientific">Dunaliella salina</name>
    <name type="common">Green alga</name>
    <name type="synonym">Protococcus salinus</name>
    <dbReference type="NCBI Taxonomy" id="3046"/>
    <lineage>
        <taxon>Eukaryota</taxon>
        <taxon>Viridiplantae</taxon>
        <taxon>Chlorophyta</taxon>
        <taxon>core chlorophytes</taxon>
        <taxon>Chlorophyceae</taxon>
        <taxon>CS clade</taxon>
        <taxon>Chlamydomonadales</taxon>
        <taxon>Dunaliellaceae</taxon>
        <taxon>Dunaliella</taxon>
    </lineage>
</organism>
<comment type="cofactor">
    <cofactor evidence="3">
        <name>a divalent metal cation</name>
        <dbReference type="ChEBI" id="CHEBI:60240"/>
    </cofactor>
    <text evidence="3">Binds 2 divalent metal cations per subunit. Site 1 may preferentially bind zinc ions, while site 2 has a preference for magnesium and/or manganese ions.</text>
</comment>
<dbReference type="InterPro" id="IPR003607">
    <property type="entry name" value="HD/PDEase_dom"/>
</dbReference>
<dbReference type="SUPFAM" id="SSF109604">
    <property type="entry name" value="HD-domain/PDEase-like"/>
    <property type="match status" value="1"/>
</dbReference>
<evidence type="ECO:0000256" key="2">
    <source>
        <dbReference type="ARBA" id="ARBA00022801"/>
    </source>
</evidence>
<feature type="region of interest" description="Disordered" evidence="4">
    <location>
        <begin position="517"/>
        <end position="612"/>
    </location>
</feature>
<evidence type="ECO:0000313" key="7">
    <source>
        <dbReference type="EMBL" id="KAF5838514.1"/>
    </source>
</evidence>
<accession>A0ABQ7GV79</accession>
<keyword evidence="5" id="KW-0472">Membrane</keyword>